<evidence type="ECO:0000259" key="1">
    <source>
        <dbReference type="Pfam" id="PF01575"/>
    </source>
</evidence>
<name>C7NMV6_HALUD</name>
<dbReference type="KEGG" id="hut:Huta_2490"/>
<accession>C7NMV6</accession>
<feature type="domain" description="MaoC-like" evidence="1">
    <location>
        <begin position="11"/>
        <end position="121"/>
    </location>
</feature>
<dbReference type="HOGENOM" id="CLU_094876_1_0_2"/>
<keyword evidence="3" id="KW-1185">Reference proteome</keyword>
<reference evidence="2 3" key="1">
    <citation type="journal article" date="2009" name="Stand. Genomic Sci.">
        <title>Complete genome sequence of Halorhabdus utahensis type strain (AX-2).</title>
        <authorList>
            <person name="Anderson I."/>
            <person name="Tindall B.J."/>
            <person name="Pomrenke H."/>
            <person name="Goker M."/>
            <person name="Lapidus A."/>
            <person name="Nolan M."/>
            <person name="Copeland A."/>
            <person name="Glavina Del Rio T."/>
            <person name="Chen F."/>
            <person name="Tice H."/>
            <person name="Cheng J.F."/>
            <person name="Lucas S."/>
            <person name="Chertkov O."/>
            <person name="Bruce D."/>
            <person name="Brettin T."/>
            <person name="Detter J.C."/>
            <person name="Han C."/>
            <person name="Goodwin L."/>
            <person name="Land M."/>
            <person name="Hauser L."/>
            <person name="Chang Y.J."/>
            <person name="Jeffries C.D."/>
            <person name="Pitluck S."/>
            <person name="Pati A."/>
            <person name="Mavromatis K."/>
            <person name="Ivanova N."/>
            <person name="Ovchinnikova G."/>
            <person name="Chen A."/>
            <person name="Palaniappan K."/>
            <person name="Chain P."/>
            <person name="Rohde M."/>
            <person name="Bristow J."/>
            <person name="Eisen J.A."/>
            <person name="Markowitz V."/>
            <person name="Hugenholtz P."/>
            <person name="Kyrpides N.C."/>
            <person name="Klenk H.P."/>
        </authorList>
    </citation>
    <scope>NUCLEOTIDE SEQUENCE [LARGE SCALE GENOMIC DNA]</scope>
    <source>
        <strain evidence="3">DSM 12940 / JCM 11049 / AX-2</strain>
    </source>
</reference>
<evidence type="ECO:0000313" key="2">
    <source>
        <dbReference type="EMBL" id="ACV12654.1"/>
    </source>
</evidence>
<dbReference type="InterPro" id="IPR029069">
    <property type="entry name" value="HotDog_dom_sf"/>
</dbReference>
<dbReference type="GeneID" id="8384792"/>
<dbReference type="AlphaFoldDB" id="C7NMV6"/>
<dbReference type="RefSeq" id="WP_015790220.1">
    <property type="nucleotide sequence ID" value="NC_013158.1"/>
</dbReference>
<dbReference type="Gene3D" id="3.10.129.10">
    <property type="entry name" value="Hotdog Thioesterase"/>
    <property type="match status" value="1"/>
</dbReference>
<evidence type="ECO:0000313" key="3">
    <source>
        <dbReference type="Proteomes" id="UP000002071"/>
    </source>
</evidence>
<organism evidence="2 3">
    <name type="scientific">Halorhabdus utahensis (strain DSM 12940 / JCM 11049 / AX-2)</name>
    <dbReference type="NCBI Taxonomy" id="519442"/>
    <lineage>
        <taxon>Archaea</taxon>
        <taxon>Methanobacteriati</taxon>
        <taxon>Methanobacteriota</taxon>
        <taxon>Stenosarchaea group</taxon>
        <taxon>Halobacteria</taxon>
        <taxon>Halobacteriales</taxon>
        <taxon>Haloarculaceae</taxon>
        <taxon>Halorhabdus</taxon>
    </lineage>
</organism>
<dbReference type="Proteomes" id="UP000002071">
    <property type="component" value="Chromosome"/>
</dbReference>
<dbReference type="STRING" id="519442.Huta_2490"/>
<dbReference type="EMBL" id="CP001687">
    <property type="protein sequence ID" value="ACV12654.1"/>
    <property type="molecule type" value="Genomic_DNA"/>
</dbReference>
<dbReference type="SUPFAM" id="SSF54637">
    <property type="entry name" value="Thioesterase/thiol ester dehydrase-isomerase"/>
    <property type="match status" value="1"/>
</dbReference>
<dbReference type="eggNOG" id="arCOG00776">
    <property type="taxonomic scope" value="Archaea"/>
</dbReference>
<dbReference type="PANTHER" id="PTHR43664:SF1">
    <property type="entry name" value="BETA-METHYLMALYL-COA DEHYDRATASE"/>
    <property type="match status" value="1"/>
</dbReference>
<sequence>MVRHYEDFAVGESWTFGTRRVTADEIQDFARKYDPQSMHVDSEAASEGPFEGLIASGWHTAALSTRLLVDGLFEDAAGRGGLGVDDLEWRTPLRPGDELTVDVEVVNTEPFDDDRGQVDLAVRTTTQEDDEVLSMVVKGLFARRNDGH</sequence>
<gene>
    <name evidence="2" type="ordered locus">Huta_2490</name>
</gene>
<dbReference type="InterPro" id="IPR052342">
    <property type="entry name" value="MCH/BMMD"/>
</dbReference>
<dbReference type="PANTHER" id="PTHR43664">
    <property type="entry name" value="MONOAMINE OXIDASE-RELATED"/>
    <property type="match status" value="1"/>
</dbReference>
<dbReference type="OrthoDB" id="225748at2157"/>
<dbReference type="InterPro" id="IPR002539">
    <property type="entry name" value="MaoC-like_dom"/>
</dbReference>
<proteinExistence type="predicted"/>
<dbReference type="Pfam" id="PF01575">
    <property type="entry name" value="MaoC_dehydratas"/>
    <property type="match status" value="1"/>
</dbReference>
<protein>
    <submittedName>
        <fullName evidence="2">MaoC domain protein dehydratase</fullName>
    </submittedName>
</protein>